<evidence type="ECO:0000313" key="2">
    <source>
        <dbReference type="Proteomes" id="UP000008761"/>
    </source>
</evidence>
<reference evidence="1 2" key="1">
    <citation type="submission" date="2012-03" db="EMBL/GenBank/DDBJ databases">
        <title>The Genome Sequence of Bartonella alsatica IBS 382.</title>
        <authorList>
            <consortium name="The Broad Institute Genome Sequencing Platform"/>
            <consortium name="The Broad Institute Genome Sequencing Center for Infectious Disease"/>
            <person name="Feldgarden M."/>
            <person name="Kirby J."/>
            <person name="Kosoy M."/>
            <person name="Birtles R."/>
            <person name="Probert W.S."/>
            <person name="Chiaraviglio L."/>
            <person name="Young S.K."/>
            <person name="Zeng Q."/>
            <person name="Gargeya S."/>
            <person name="Fitzgerald M."/>
            <person name="Haas B."/>
            <person name="Abouelleil A."/>
            <person name="Alvarado L."/>
            <person name="Arachchi H.M."/>
            <person name="Berlin A."/>
            <person name="Chapman S.B."/>
            <person name="Gearin G."/>
            <person name="Goldberg J."/>
            <person name="Griggs A."/>
            <person name="Gujja S."/>
            <person name="Hansen M."/>
            <person name="Heiman D."/>
            <person name="Howarth C."/>
            <person name="Larimer J."/>
            <person name="Lui A."/>
            <person name="MacDonald P.J.P."/>
            <person name="McCowen C."/>
            <person name="Montmayeur A."/>
            <person name="Murphy C."/>
            <person name="Neiman D."/>
            <person name="Pearson M."/>
            <person name="Priest M."/>
            <person name="Roberts A."/>
            <person name="Saif S."/>
            <person name="Shea T."/>
            <person name="Sisk P."/>
            <person name="Stolte C."/>
            <person name="Sykes S."/>
            <person name="Wortman J."/>
            <person name="Nusbaum C."/>
            <person name="Birren B."/>
        </authorList>
    </citation>
    <scope>NUCLEOTIDE SEQUENCE [LARGE SCALE GENOMIC DNA]</scope>
    <source>
        <strain evidence="1 2">IBS 382</strain>
    </source>
</reference>
<name>J1IU29_9HYPH</name>
<protein>
    <submittedName>
        <fullName evidence="1">Uncharacterized protein</fullName>
    </submittedName>
</protein>
<dbReference type="PATRIC" id="fig|1094551.3.peg.1287"/>
<accession>J1IU29</accession>
<dbReference type="EMBL" id="AIME01000006">
    <property type="protein sequence ID" value="EJF74650.1"/>
    <property type="molecule type" value="Genomic_DNA"/>
</dbReference>
<comment type="caution">
    <text evidence="1">The sequence shown here is derived from an EMBL/GenBank/DDBJ whole genome shotgun (WGS) entry which is preliminary data.</text>
</comment>
<sequence>MHKYGTTSCHFPFRNIPIQNQKILKSIFMMHFFSTFTIRKTYQTIIIGIITCIRIQRKNKTERRKKRQELPQNPLKQHICAKGVVLSPLRLKAEIPVRSRAQKNDFGQHTKYPTRNYLLTDERL</sequence>
<gene>
    <name evidence="1" type="ORF">MEC_01174</name>
</gene>
<proteinExistence type="predicted"/>
<dbReference type="HOGENOM" id="CLU_1999422_0_0_5"/>
<organism evidence="1 2">
    <name type="scientific">Bartonella alsatica IBS 382</name>
    <dbReference type="NCBI Taxonomy" id="1094551"/>
    <lineage>
        <taxon>Bacteria</taxon>
        <taxon>Pseudomonadati</taxon>
        <taxon>Pseudomonadota</taxon>
        <taxon>Alphaproteobacteria</taxon>
        <taxon>Hyphomicrobiales</taxon>
        <taxon>Bartonellaceae</taxon>
        <taxon>Bartonella</taxon>
    </lineage>
</organism>
<dbReference type="STRING" id="1094551.MEC_01174"/>
<evidence type="ECO:0000313" key="1">
    <source>
        <dbReference type="EMBL" id="EJF74650.1"/>
    </source>
</evidence>
<dbReference type="AlphaFoldDB" id="J1IU29"/>
<dbReference type="Proteomes" id="UP000008761">
    <property type="component" value="Unassembled WGS sequence"/>
</dbReference>